<name>A0ABQ9GPP7_9NEOP</name>
<dbReference type="InterPro" id="IPR049012">
    <property type="entry name" value="Mutator_transp_dom"/>
</dbReference>
<gene>
    <name evidence="2" type="ORF">PR048_024828</name>
</gene>
<accession>A0ABQ9GPP7</accession>
<dbReference type="Proteomes" id="UP001159363">
    <property type="component" value="Chromosome 9"/>
</dbReference>
<dbReference type="Pfam" id="PF20700">
    <property type="entry name" value="Mutator"/>
    <property type="match status" value="1"/>
</dbReference>
<evidence type="ECO:0000313" key="2">
    <source>
        <dbReference type="EMBL" id="KAJ8873988.1"/>
    </source>
</evidence>
<sequence>MGSRLRRLKTCIKGKKLSDGRTLDGKNRLTDSTIDIILNYYGLAIRQNTDIVEKMRRAVWALFCHISSTDDKLLHALCPEREESWCKYKTRKTTEETYEYPHSLPFAIMEEVQPIFRDLSDINLLKKCLHDRTRKKSNEWVNSVIWRRLPKTLFVQIKTLQLVFMMQ</sequence>
<protein>
    <recommendedName>
        <fullName evidence="1">Mutator-like transposase domain-containing protein</fullName>
    </recommendedName>
</protein>
<reference evidence="2 3" key="1">
    <citation type="submission" date="2023-02" db="EMBL/GenBank/DDBJ databases">
        <title>LHISI_Scaffold_Assembly.</title>
        <authorList>
            <person name="Stuart O.P."/>
            <person name="Cleave R."/>
            <person name="Magrath M.J.L."/>
            <person name="Mikheyev A.S."/>
        </authorList>
    </citation>
    <scope>NUCLEOTIDE SEQUENCE [LARGE SCALE GENOMIC DNA]</scope>
    <source>
        <strain evidence="2">Daus_M_001</strain>
        <tissue evidence="2">Leg muscle</tissue>
    </source>
</reference>
<feature type="domain" description="Mutator-like transposase" evidence="1">
    <location>
        <begin position="2"/>
        <end position="86"/>
    </location>
</feature>
<dbReference type="EMBL" id="JARBHB010000010">
    <property type="protein sequence ID" value="KAJ8873988.1"/>
    <property type="molecule type" value="Genomic_DNA"/>
</dbReference>
<proteinExistence type="predicted"/>
<evidence type="ECO:0000259" key="1">
    <source>
        <dbReference type="Pfam" id="PF20700"/>
    </source>
</evidence>
<evidence type="ECO:0000313" key="3">
    <source>
        <dbReference type="Proteomes" id="UP001159363"/>
    </source>
</evidence>
<organism evidence="2 3">
    <name type="scientific">Dryococelus australis</name>
    <dbReference type="NCBI Taxonomy" id="614101"/>
    <lineage>
        <taxon>Eukaryota</taxon>
        <taxon>Metazoa</taxon>
        <taxon>Ecdysozoa</taxon>
        <taxon>Arthropoda</taxon>
        <taxon>Hexapoda</taxon>
        <taxon>Insecta</taxon>
        <taxon>Pterygota</taxon>
        <taxon>Neoptera</taxon>
        <taxon>Polyneoptera</taxon>
        <taxon>Phasmatodea</taxon>
        <taxon>Verophasmatodea</taxon>
        <taxon>Anareolatae</taxon>
        <taxon>Phasmatidae</taxon>
        <taxon>Eurycanthinae</taxon>
        <taxon>Dryococelus</taxon>
    </lineage>
</organism>
<comment type="caution">
    <text evidence="2">The sequence shown here is derived from an EMBL/GenBank/DDBJ whole genome shotgun (WGS) entry which is preliminary data.</text>
</comment>
<keyword evidence="3" id="KW-1185">Reference proteome</keyword>